<dbReference type="Proteomes" id="UP000694240">
    <property type="component" value="Chromosome 13"/>
</dbReference>
<comment type="caution">
    <text evidence="1">The sequence shown here is derived from an EMBL/GenBank/DDBJ whole genome shotgun (WGS) entry which is preliminary data.</text>
</comment>
<organism evidence="1 2">
    <name type="scientific">Arabidopsis thaliana x Arabidopsis arenosa</name>
    <dbReference type="NCBI Taxonomy" id="1240361"/>
    <lineage>
        <taxon>Eukaryota</taxon>
        <taxon>Viridiplantae</taxon>
        <taxon>Streptophyta</taxon>
        <taxon>Embryophyta</taxon>
        <taxon>Tracheophyta</taxon>
        <taxon>Spermatophyta</taxon>
        <taxon>Magnoliopsida</taxon>
        <taxon>eudicotyledons</taxon>
        <taxon>Gunneridae</taxon>
        <taxon>Pentapetalae</taxon>
        <taxon>rosids</taxon>
        <taxon>malvids</taxon>
        <taxon>Brassicales</taxon>
        <taxon>Brassicaceae</taxon>
        <taxon>Camelineae</taxon>
        <taxon>Arabidopsis</taxon>
    </lineage>
</organism>
<dbReference type="AlphaFoldDB" id="A0A8T1XF24"/>
<dbReference type="PANTHER" id="PTHR33067">
    <property type="entry name" value="RNA-DIRECTED DNA POLYMERASE-RELATED"/>
    <property type="match status" value="1"/>
</dbReference>
<keyword evidence="2" id="KW-1185">Reference proteome</keyword>
<gene>
    <name evidence="1" type="ORF">ISN45_Aa08g007050</name>
</gene>
<accession>A0A8T1XF24</accession>
<name>A0A8T1XF24_9BRAS</name>
<protein>
    <submittedName>
        <fullName evidence="1">Uncharacterized protein</fullName>
    </submittedName>
</protein>
<reference evidence="1 2" key="1">
    <citation type="submission" date="2020-12" db="EMBL/GenBank/DDBJ databases">
        <title>Concerted genomic and epigenomic changes stabilize Arabidopsis allopolyploids.</title>
        <authorList>
            <person name="Chen Z."/>
        </authorList>
    </citation>
    <scope>NUCLEOTIDE SEQUENCE [LARGE SCALE GENOMIC DNA]</scope>
    <source>
        <strain evidence="1">Allo738</strain>
        <tissue evidence="1">Leaf</tissue>
    </source>
</reference>
<evidence type="ECO:0000313" key="1">
    <source>
        <dbReference type="EMBL" id="KAG7533068.1"/>
    </source>
</evidence>
<proteinExistence type="predicted"/>
<evidence type="ECO:0000313" key="2">
    <source>
        <dbReference type="Proteomes" id="UP000694240"/>
    </source>
</evidence>
<sequence length="406" mass="45561">MNGSKITGLMAKLDAVHNLLVEDVNYVGGRGFQNQRFEHQQGYRGFYGNGPTGYTQNSQFQQPFQSSSSFSFTRNYDLASYQAPLPPTPLSKIESMLEQILEGQQKILERPLPRWIKSNLTPACHAVLMESEDEFVEIQESKADFVIAEEIQEKRCKGIMDKILPELPSVDIEKLSPLLQSAIIFYEAPQKQNDKKKTVLSRNRPAKITLLLEDRSKRIPEGLLEDVPVQIGECLIPTDFVVLEYEEEPPNPLILGRSFLATAGAQIDVKQGRIALHLRKPPTIDGQAFSVETSIDITAGYVMELGSIEQVNMQASKLEDWSGDHLFSSRLQDEEQIGDKLLQITQPRCRNSAKIQAADSVSIDTTRVSVDTRFDETDQCRPHHFAVDTRSRHNALVSIDTTTSVG</sequence>
<dbReference type="EMBL" id="JAEFBK010000013">
    <property type="protein sequence ID" value="KAG7533068.1"/>
    <property type="molecule type" value="Genomic_DNA"/>
</dbReference>